<keyword evidence="8" id="KW-0472">Membrane</keyword>
<evidence type="ECO:0000256" key="8">
    <source>
        <dbReference type="ARBA" id="ARBA00023136"/>
    </source>
</evidence>
<keyword evidence="5" id="KW-0732">Signal</keyword>
<dbReference type="EMBL" id="KN552362">
    <property type="protein sequence ID" value="KHJ91073.1"/>
    <property type="molecule type" value="Genomic_DNA"/>
</dbReference>
<dbReference type="AlphaFoldDB" id="A0A0B1T0J6"/>
<evidence type="ECO:0000259" key="10">
    <source>
        <dbReference type="Pfam" id="PF18266"/>
    </source>
</evidence>
<reference evidence="11 12" key="1">
    <citation type="submission" date="2014-03" db="EMBL/GenBank/DDBJ databases">
        <title>Draft genome of the hookworm Oesophagostomum dentatum.</title>
        <authorList>
            <person name="Mitreva M."/>
        </authorList>
    </citation>
    <scope>NUCLEOTIDE SEQUENCE [LARGE SCALE GENOMIC DNA]</scope>
    <source>
        <strain evidence="11 12">OD-Hann</strain>
    </source>
</reference>
<comment type="subcellular location">
    <subcellularLocation>
        <location evidence="1">Membrane</location>
        <topology evidence="1">Single-pass type I membrane protein</topology>
    </subcellularLocation>
</comment>
<proteinExistence type="inferred from homology"/>
<feature type="domain" description="Nicastrin small lobe" evidence="10">
    <location>
        <begin position="8"/>
        <end position="93"/>
    </location>
</feature>
<evidence type="ECO:0000313" key="11">
    <source>
        <dbReference type="EMBL" id="KHJ91073.1"/>
    </source>
</evidence>
<dbReference type="GO" id="GO:0016485">
    <property type="term" value="P:protein processing"/>
    <property type="evidence" value="ECO:0007669"/>
    <property type="project" value="InterPro"/>
</dbReference>
<evidence type="ECO:0000256" key="6">
    <source>
        <dbReference type="ARBA" id="ARBA00022976"/>
    </source>
</evidence>
<name>A0A0B1T0J6_OESDE</name>
<dbReference type="Pfam" id="PF05450">
    <property type="entry name" value="Nicastrin"/>
    <property type="match status" value="1"/>
</dbReference>
<evidence type="ECO:0000256" key="7">
    <source>
        <dbReference type="ARBA" id="ARBA00022989"/>
    </source>
</evidence>
<keyword evidence="7" id="KW-1133">Transmembrane helix</keyword>
<evidence type="ECO:0000256" key="1">
    <source>
        <dbReference type="ARBA" id="ARBA00004479"/>
    </source>
</evidence>
<accession>A0A0B1T0J6</accession>
<evidence type="ECO:0000313" key="12">
    <source>
        <dbReference type="Proteomes" id="UP000053660"/>
    </source>
</evidence>
<evidence type="ECO:0000256" key="5">
    <source>
        <dbReference type="ARBA" id="ARBA00022729"/>
    </source>
</evidence>
<keyword evidence="12" id="KW-1185">Reference proteome</keyword>
<dbReference type="PANTHER" id="PTHR21092:SF0">
    <property type="entry name" value="NICASTRIN"/>
    <property type="match status" value="1"/>
</dbReference>
<dbReference type="OrthoDB" id="755951at2759"/>
<comment type="similarity">
    <text evidence="2">Belongs to the nicastrin family.</text>
</comment>
<protein>
    <recommendedName>
        <fullName evidence="3">Nicastrin</fullName>
    </recommendedName>
</protein>
<dbReference type="PANTHER" id="PTHR21092">
    <property type="entry name" value="NICASTRIN"/>
    <property type="match status" value="1"/>
</dbReference>
<dbReference type="InterPro" id="IPR008710">
    <property type="entry name" value="Nicastrin"/>
</dbReference>
<evidence type="ECO:0000256" key="4">
    <source>
        <dbReference type="ARBA" id="ARBA00022692"/>
    </source>
</evidence>
<dbReference type="GO" id="GO:0007219">
    <property type="term" value="P:Notch signaling pathway"/>
    <property type="evidence" value="ECO:0007669"/>
    <property type="project" value="UniProtKB-KW"/>
</dbReference>
<dbReference type="InterPro" id="IPR041084">
    <property type="entry name" value="Ncstrn_small"/>
</dbReference>
<evidence type="ECO:0000256" key="3">
    <source>
        <dbReference type="ARBA" id="ARBA00015303"/>
    </source>
</evidence>
<evidence type="ECO:0000256" key="9">
    <source>
        <dbReference type="ARBA" id="ARBA00023180"/>
    </source>
</evidence>
<dbReference type="Pfam" id="PF18266">
    <property type="entry name" value="Ncstrn_small"/>
    <property type="match status" value="1"/>
</dbReference>
<organism evidence="11 12">
    <name type="scientific">Oesophagostomum dentatum</name>
    <name type="common">Nodular worm</name>
    <dbReference type="NCBI Taxonomy" id="61180"/>
    <lineage>
        <taxon>Eukaryota</taxon>
        <taxon>Metazoa</taxon>
        <taxon>Ecdysozoa</taxon>
        <taxon>Nematoda</taxon>
        <taxon>Chromadorea</taxon>
        <taxon>Rhabditida</taxon>
        <taxon>Rhabditina</taxon>
        <taxon>Rhabditomorpha</taxon>
        <taxon>Strongyloidea</taxon>
        <taxon>Strongylidae</taxon>
        <taxon>Oesophagostomum</taxon>
    </lineage>
</organism>
<dbReference type="Proteomes" id="UP000053660">
    <property type="component" value="Unassembled WGS sequence"/>
</dbReference>
<dbReference type="SUPFAM" id="SSF53187">
    <property type="entry name" value="Zn-dependent exopeptidases"/>
    <property type="match status" value="1"/>
</dbReference>
<keyword evidence="9" id="KW-0325">Glycoprotein</keyword>
<dbReference type="GO" id="GO:0007220">
    <property type="term" value="P:Notch receptor processing"/>
    <property type="evidence" value="ECO:0007669"/>
    <property type="project" value="TreeGrafter"/>
</dbReference>
<sequence>MNNTDVNKLRNCWRKRFRDYYGKYHVVITTDLISRDLVKVFLRSKCIAGLIVIDPVLDIDPEQPLSHDGACPNPNSGIYARSCTDENAWNEMGVLCDVLEGVNIIAYLPPKIYEGPSPTQNDSYLMFAARMDSFGLIPEISPGEVSVVTSAIAVMAAAHVIGAHMNDFERAANSSNRRLIIAFFDGEAFDYIGSSSAAYSMS</sequence>
<dbReference type="GO" id="GO:0005886">
    <property type="term" value="C:plasma membrane"/>
    <property type="evidence" value="ECO:0007669"/>
    <property type="project" value="TreeGrafter"/>
</dbReference>
<evidence type="ECO:0000256" key="2">
    <source>
        <dbReference type="ARBA" id="ARBA00007717"/>
    </source>
</evidence>
<dbReference type="Gene3D" id="3.40.630.10">
    <property type="entry name" value="Zn peptidases"/>
    <property type="match status" value="1"/>
</dbReference>
<keyword evidence="6" id="KW-0914">Notch signaling pathway</keyword>
<keyword evidence="4" id="KW-0812">Transmembrane</keyword>
<gene>
    <name evidence="11" type="ORF">OESDEN_09068</name>
</gene>